<dbReference type="AlphaFoldDB" id="A0A316EDP3"/>
<dbReference type="PANTHER" id="PTHR45663:SF11">
    <property type="entry name" value="GEO12009P1"/>
    <property type="match status" value="1"/>
</dbReference>
<dbReference type="InterPro" id="IPR013766">
    <property type="entry name" value="Thioredoxin_domain"/>
</dbReference>
<dbReference type="GO" id="GO:0015035">
    <property type="term" value="F:protein-disulfide reductase activity"/>
    <property type="evidence" value="ECO:0007669"/>
    <property type="project" value="TreeGrafter"/>
</dbReference>
<evidence type="ECO:0000259" key="2">
    <source>
        <dbReference type="PROSITE" id="PS51352"/>
    </source>
</evidence>
<dbReference type="InterPro" id="IPR001763">
    <property type="entry name" value="Rhodanese-like_dom"/>
</dbReference>
<organism evidence="3 4">
    <name type="scientific">Arcicella aurantiaca</name>
    <dbReference type="NCBI Taxonomy" id="591202"/>
    <lineage>
        <taxon>Bacteria</taxon>
        <taxon>Pseudomonadati</taxon>
        <taxon>Bacteroidota</taxon>
        <taxon>Cytophagia</taxon>
        <taxon>Cytophagales</taxon>
        <taxon>Flectobacillaceae</taxon>
        <taxon>Arcicella</taxon>
    </lineage>
</organism>
<dbReference type="OrthoDB" id="9808735at2"/>
<dbReference type="PROSITE" id="PS50206">
    <property type="entry name" value="RHODANESE_3"/>
    <property type="match status" value="1"/>
</dbReference>
<dbReference type="Gene3D" id="3.40.250.10">
    <property type="entry name" value="Rhodanese-like domain"/>
    <property type="match status" value="1"/>
</dbReference>
<reference evidence="3 4" key="1">
    <citation type="submission" date="2018-05" db="EMBL/GenBank/DDBJ databases">
        <title>Genomic Encyclopedia of Archaeal and Bacterial Type Strains, Phase II (KMG-II): from individual species to whole genera.</title>
        <authorList>
            <person name="Goeker M."/>
        </authorList>
    </citation>
    <scope>NUCLEOTIDE SEQUENCE [LARGE SCALE GENOMIC DNA]</scope>
    <source>
        <strain evidence="3 4">DSM 22214</strain>
    </source>
</reference>
<evidence type="ECO:0000259" key="1">
    <source>
        <dbReference type="PROSITE" id="PS50206"/>
    </source>
</evidence>
<dbReference type="Proteomes" id="UP000245489">
    <property type="component" value="Unassembled WGS sequence"/>
</dbReference>
<dbReference type="EMBL" id="QGGO01000005">
    <property type="protein sequence ID" value="PWK27776.1"/>
    <property type="molecule type" value="Genomic_DNA"/>
</dbReference>
<gene>
    <name evidence="3" type="ORF">LV89_01183</name>
</gene>
<name>A0A316EDP3_9BACT</name>
<proteinExistence type="predicted"/>
<dbReference type="CDD" id="cd02947">
    <property type="entry name" value="TRX_family"/>
    <property type="match status" value="1"/>
</dbReference>
<feature type="domain" description="Rhodanese" evidence="1">
    <location>
        <begin position="38"/>
        <end position="128"/>
    </location>
</feature>
<evidence type="ECO:0000313" key="3">
    <source>
        <dbReference type="EMBL" id="PWK27776.1"/>
    </source>
</evidence>
<dbReference type="CDD" id="cd00158">
    <property type="entry name" value="RHOD"/>
    <property type="match status" value="1"/>
</dbReference>
<dbReference type="Pfam" id="PF00085">
    <property type="entry name" value="Thioredoxin"/>
    <property type="match status" value="1"/>
</dbReference>
<dbReference type="PANTHER" id="PTHR45663">
    <property type="entry name" value="GEO12009P1"/>
    <property type="match status" value="1"/>
</dbReference>
<dbReference type="Gene3D" id="3.40.30.10">
    <property type="entry name" value="Glutaredoxin"/>
    <property type="match status" value="1"/>
</dbReference>
<dbReference type="PRINTS" id="PR00421">
    <property type="entry name" value="THIOREDOXIN"/>
</dbReference>
<dbReference type="GO" id="GO:0005737">
    <property type="term" value="C:cytoplasm"/>
    <property type="evidence" value="ECO:0007669"/>
    <property type="project" value="TreeGrafter"/>
</dbReference>
<dbReference type="InterPro" id="IPR036873">
    <property type="entry name" value="Rhodanese-like_dom_sf"/>
</dbReference>
<dbReference type="RefSeq" id="WP_109741948.1">
    <property type="nucleotide sequence ID" value="NZ_QGGO01000005.1"/>
</dbReference>
<sequence>MKNNICSIIFFAIVYFVNTSIGFSQVLSVEEFEKKYAETPTAQLVDVRTTGEYGGGHLPKAQNIDYRSADFTQKIQTLDKSKPVFVYCLAGGRSAEAANIFKQNGFTQVYDLGGGYLKWTTKMKPVEGVKPVEKSNALSKEYVDKLLKDNKIVVLDFYATWCGPCIKMMPTVDKLKAELEGKVVFEKVDSDANKALIAEYKIDEIPTFLIYKNGKLTMRAVGFQTEKGFREMIGE</sequence>
<dbReference type="SMART" id="SM00450">
    <property type="entry name" value="RHOD"/>
    <property type="match status" value="1"/>
</dbReference>
<dbReference type="PROSITE" id="PS51352">
    <property type="entry name" value="THIOREDOXIN_2"/>
    <property type="match status" value="1"/>
</dbReference>
<dbReference type="InterPro" id="IPR036249">
    <property type="entry name" value="Thioredoxin-like_sf"/>
</dbReference>
<dbReference type="SUPFAM" id="SSF52821">
    <property type="entry name" value="Rhodanese/Cell cycle control phosphatase"/>
    <property type="match status" value="1"/>
</dbReference>
<accession>A0A316EDP3</accession>
<dbReference type="Pfam" id="PF00581">
    <property type="entry name" value="Rhodanese"/>
    <property type="match status" value="1"/>
</dbReference>
<dbReference type="SUPFAM" id="SSF52833">
    <property type="entry name" value="Thioredoxin-like"/>
    <property type="match status" value="1"/>
</dbReference>
<protein>
    <submittedName>
        <fullName evidence="3">Thioredoxin</fullName>
    </submittedName>
</protein>
<evidence type="ECO:0000313" key="4">
    <source>
        <dbReference type="Proteomes" id="UP000245489"/>
    </source>
</evidence>
<keyword evidence="4" id="KW-1185">Reference proteome</keyword>
<feature type="domain" description="Thioredoxin" evidence="2">
    <location>
        <begin position="117"/>
        <end position="235"/>
    </location>
</feature>
<comment type="caution">
    <text evidence="3">The sequence shown here is derived from an EMBL/GenBank/DDBJ whole genome shotgun (WGS) entry which is preliminary data.</text>
</comment>